<dbReference type="InterPro" id="IPR029149">
    <property type="entry name" value="Creatin/AminoP/Spt16_N"/>
</dbReference>
<dbReference type="CDD" id="cd01066">
    <property type="entry name" value="APP_MetAP"/>
    <property type="match status" value="1"/>
</dbReference>
<accession>A0AAC9IFZ0</accession>
<dbReference type="InterPro" id="IPR050659">
    <property type="entry name" value="Peptidase_M24B"/>
</dbReference>
<feature type="domain" description="Peptidase M24" evidence="1">
    <location>
        <begin position="141"/>
        <end position="324"/>
    </location>
</feature>
<dbReference type="Proteomes" id="UP000177709">
    <property type="component" value="Chromosome"/>
</dbReference>
<dbReference type="InterPro" id="IPR000994">
    <property type="entry name" value="Pept_M24"/>
</dbReference>
<proteinExistence type="predicted"/>
<protein>
    <submittedName>
        <fullName evidence="3">Peptidase M24</fullName>
    </submittedName>
</protein>
<organism evidence="3 4">
    <name type="scientific">Bacillus xiamenensis</name>
    <dbReference type="NCBI Taxonomy" id="1178537"/>
    <lineage>
        <taxon>Bacteria</taxon>
        <taxon>Bacillati</taxon>
        <taxon>Bacillota</taxon>
        <taxon>Bacilli</taxon>
        <taxon>Bacillales</taxon>
        <taxon>Bacillaceae</taxon>
        <taxon>Bacillus</taxon>
    </lineage>
</organism>
<dbReference type="SUPFAM" id="SSF55920">
    <property type="entry name" value="Creatinase/aminopeptidase"/>
    <property type="match status" value="1"/>
</dbReference>
<evidence type="ECO:0000313" key="4">
    <source>
        <dbReference type="Proteomes" id="UP000177709"/>
    </source>
</evidence>
<gene>
    <name evidence="3" type="ORF">BK049_09595</name>
</gene>
<name>A0AAC9IFZ0_9BACI</name>
<dbReference type="PANTHER" id="PTHR46112">
    <property type="entry name" value="AMINOPEPTIDASE"/>
    <property type="match status" value="1"/>
</dbReference>
<dbReference type="KEGG" id="bxi:BK049_09595"/>
<dbReference type="Pfam" id="PF00557">
    <property type="entry name" value="Peptidase_M24"/>
    <property type="match status" value="1"/>
</dbReference>
<dbReference type="Gene3D" id="3.90.230.10">
    <property type="entry name" value="Creatinase/methionine aminopeptidase superfamily"/>
    <property type="match status" value="1"/>
</dbReference>
<dbReference type="RefSeq" id="WP_008359621.1">
    <property type="nucleotide sequence ID" value="NZ_AMSH01000041.1"/>
</dbReference>
<dbReference type="InterPro" id="IPR036005">
    <property type="entry name" value="Creatinase/aminopeptidase-like"/>
</dbReference>
<dbReference type="PANTHER" id="PTHR46112:SF3">
    <property type="entry name" value="AMINOPEPTIDASE YPDF"/>
    <property type="match status" value="1"/>
</dbReference>
<reference evidence="3 4" key="1">
    <citation type="submission" date="2016-10" db="EMBL/GenBank/DDBJ databases">
        <title>Whole genome sequence of hyper active fibrinolysis bacterium Bacillus pumilus strain VV3 isolated from fermented rice.</title>
        <authorList>
            <person name="Mariadas V.A."/>
            <person name="Vijayaraghavan P."/>
            <person name="Dhandapani V."/>
        </authorList>
    </citation>
    <scope>NUCLEOTIDE SEQUENCE [LARGE SCALE GENOMIC DNA]</scope>
    <source>
        <strain evidence="3 4">VV3</strain>
    </source>
</reference>
<dbReference type="EMBL" id="CP017786">
    <property type="protein sequence ID" value="AOZ88910.1"/>
    <property type="molecule type" value="Genomic_DNA"/>
</dbReference>
<sequence>MIEQVRSLMETKQLDGVLIQKRNNFSWLTGGRRNHIVLNTPEGVCHLLVLKDDIVLIVNQMEEKRIIEEEMAYFDHPYQVVTMDWYEDETAYVQKLTKEKRIGADIQMEGVEWIEPDLSLVRSILSSSQLSQYETLCYETAVIVESVCKEIVPGQTEHEIASLVAQRAIAQGMTIEVLLVATDDRIQQYRHPIPTEKSIQKHALVVLCAERHGLVANVTRSVYFGQLPKELEENRGRLARIDTVMNAATRPGNTIGDVLKAGIAQYEKEGFPDSWKKLHQGGKTGFVSREIIAVPSSKEEIQLHQVFTWNPSLPGLKSEDTMVVETEGNRFLTYTGKWTYIDIEHDGVIYRRPDILVREES</sequence>
<evidence type="ECO:0000259" key="1">
    <source>
        <dbReference type="Pfam" id="PF00557"/>
    </source>
</evidence>
<feature type="domain" description="Creatinase N-terminal" evidence="2">
    <location>
        <begin position="2"/>
        <end position="106"/>
    </location>
</feature>
<dbReference type="InterPro" id="IPR000587">
    <property type="entry name" value="Creatinase_N"/>
</dbReference>
<evidence type="ECO:0000259" key="2">
    <source>
        <dbReference type="Pfam" id="PF01321"/>
    </source>
</evidence>
<evidence type="ECO:0000313" key="3">
    <source>
        <dbReference type="EMBL" id="AOZ88910.1"/>
    </source>
</evidence>
<dbReference type="SUPFAM" id="SSF53092">
    <property type="entry name" value="Creatinase/prolidase N-terminal domain"/>
    <property type="match status" value="1"/>
</dbReference>
<dbReference type="Pfam" id="PF01321">
    <property type="entry name" value="Creatinase_N"/>
    <property type="match status" value="1"/>
</dbReference>
<dbReference type="AlphaFoldDB" id="A0AAC9IFZ0"/>
<dbReference type="Gene3D" id="3.40.350.10">
    <property type="entry name" value="Creatinase/prolidase N-terminal domain"/>
    <property type="match status" value="1"/>
</dbReference>